<dbReference type="RefSeq" id="XP_001579251.1">
    <property type="nucleotide sequence ID" value="XM_001579201.1"/>
</dbReference>
<dbReference type="Proteomes" id="UP000001542">
    <property type="component" value="Unassembled WGS sequence"/>
</dbReference>
<evidence type="ECO:0000313" key="2">
    <source>
        <dbReference type="EMBL" id="EAY18265.1"/>
    </source>
</evidence>
<dbReference type="InterPro" id="IPR019448">
    <property type="entry name" value="NT-C2"/>
</dbReference>
<dbReference type="AlphaFoldDB" id="A2DMP4"/>
<dbReference type="InParanoid" id="A2DMP4"/>
<feature type="domain" description="C2 NT-type" evidence="1">
    <location>
        <begin position="5"/>
        <end position="138"/>
    </location>
</feature>
<reference evidence="2" key="1">
    <citation type="submission" date="2006-10" db="EMBL/GenBank/DDBJ databases">
        <authorList>
            <person name="Amadeo P."/>
            <person name="Zhao Q."/>
            <person name="Wortman J."/>
            <person name="Fraser-Liggett C."/>
            <person name="Carlton J."/>
        </authorList>
    </citation>
    <scope>NUCLEOTIDE SEQUENCE</scope>
    <source>
        <strain evidence="2">G3</strain>
    </source>
</reference>
<gene>
    <name evidence="2" type="ORF">TVAG_253770</name>
</gene>
<sequence>MSKEKKSLKSVTEQITFTFSQLTLDNVPFCHKTLSIKMHFSMNNFATDPTPVDNFIVQWSKVIELTRPITKDTLGHLTSSIIDVYVYTHTVKGSGKEEIATGKFDLSNLVRTGAKTFDLPLTSSVLESSLHFNVDIKGGKDFFDKQFDLQNQELAPLPKIIVSSKKSWFVFHHNQDTIESDAIHLADVSMNQAQSGKTEQ</sequence>
<dbReference type="OrthoDB" id="10262420at2759"/>
<dbReference type="Pfam" id="PF10358">
    <property type="entry name" value="NT-C2"/>
    <property type="match status" value="1"/>
</dbReference>
<accession>A2DMP4</accession>
<reference evidence="2" key="2">
    <citation type="journal article" date="2007" name="Science">
        <title>Draft genome sequence of the sexually transmitted pathogen Trichomonas vaginalis.</title>
        <authorList>
            <person name="Carlton J.M."/>
            <person name="Hirt R.P."/>
            <person name="Silva J.C."/>
            <person name="Delcher A.L."/>
            <person name="Schatz M."/>
            <person name="Zhao Q."/>
            <person name="Wortman J.R."/>
            <person name="Bidwell S.L."/>
            <person name="Alsmark U.C.M."/>
            <person name="Besteiro S."/>
            <person name="Sicheritz-Ponten T."/>
            <person name="Noel C.J."/>
            <person name="Dacks J.B."/>
            <person name="Foster P.G."/>
            <person name="Simillion C."/>
            <person name="Van de Peer Y."/>
            <person name="Miranda-Saavedra D."/>
            <person name="Barton G.J."/>
            <person name="Westrop G.D."/>
            <person name="Mueller S."/>
            <person name="Dessi D."/>
            <person name="Fiori P.L."/>
            <person name="Ren Q."/>
            <person name="Paulsen I."/>
            <person name="Zhang H."/>
            <person name="Bastida-Corcuera F.D."/>
            <person name="Simoes-Barbosa A."/>
            <person name="Brown M.T."/>
            <person name="Hayes R.D."/>
            <person name="Mukherjee M."/>
            <person name="Okumura C.Y."/>
            <person name="Schneider R."/>
            <person name="Smith A.J."/>
            <person name="Vanacova S."/>
            <person name="Villalvazo M."/>
            <person name="Haas B.J."/>
            <person name="Pertea M."/>
            <person name="Feldblyum T.V."/>
            <person name="Utterback T.R."/>
            <person name="Shu C.L."/>
            <person name="Osoegawa K."/>
            <person name="de Jong P.J."/>
            <person name="Hrdy I."/>
            <person name="Horvathova L."/>
            <person name="Zubacova Z."/>
            <person name="Dolezal P."/>
            <person name="Malik S.B."/>
            <person name="Logsdon J.M. Jr."/>
            <person name="Henze K."/>
            <person name="Gupta A."/>
            <person name="Wang C.C."/>
            <person name="Dunne R.L."/>
            <person name="Upcroft J.A."/>
            <person name="Upcroft P."/>
            <person name="White O."/>
            <person name="Salzberg S.L."/>
            <person name="Tang P."/>
            <person name="Chiu C.-H."/>
            <person name="Lee Y.-S."/>
            <person name="Embley T.M."/>
            <person name="Coombs G.H."/>
            <person name="Mottram J.C."/>
            <person name="Tachezy J."/>
            <person name="Fraser-Liggett C.M."/>
            <person name="Johnson P.J."/>
        </authorList>
    </citation>
    <scope>NUCLEOTIDE SEQUENCE [LARGE SCALE GENOMIC DNA]</scope>
    <source>
        <strain evidence="2">G3</strain>
    </source>
</reference>
<protein>
    <recommendedName>
        <fullName evidence="1">C2 NT-type domain-containing protein</fullName>
    </recommendedName>
</protein>
<dbReference type="VEuPathDB" id="TrichDB:TVAG_253770"/>
<dbReference type="EMBL" id="DS113220">
    <property type="protein sequence ID" value="EAY18265.1"/>
    <property type="molecule type" value="Genomic_DNA"/>
</dbReference>
<keyword evidence="3" id="KW-1185">Reference proteome</keyword>
<organism evidence="2 3">
    <name type="scientific">Trichomonas vaginalis (strain ATCC PRA-98 / G3)</name>
    <dbReference type="NCBI Taxonomy" id="412133"/>
    <lineage>
        <taxon>Eukaryota</taxon>
        <taxon>Metamonada</taxon>
        <taxon>Parabasalia</taxon>
        <taxon>Trichomonadida</taxon>
        <taxon>Trichomonadidae</taxon>
        <taxon>Trichomonas</taxon>
    </lineage>
</organism>
<dbReference type="VEuPathDB" id="TrichDB:TVAGG3_0059770"/>
<dbReference type="KEGG" id="tva:5463762"/>
<dbReference type="PROSITE" id="PS51840">
    <property type="entry name" value="C2_NT"/>
    <property type="match status" value="1"/>
</dbReference>
<evidence type="ECO:0000313" key="3">
    <source>
        <dbReference type="Proteomes" id="UP000001542"/>
    </source>
</evidence>
<name>A2DMP4_TRIV3</name>
<evidence type="ECO:0000259" key="1">
    <source>
        <dbReference type="PROSITE" id="PS51840"/>
    </source>
</evidence>
<proteinExistence type="predicted"/>